<protein>
    <recommendedName>
        <fullName evidence="1">GmrSD restriction endonucleases N-terminal domain-containing protein</fullName>
    </recommendedName>
</protein>
<dbReference type="PANTHER" id="PTHR39639">
    <property type="entry name" value="CHROMOSOME 16, WHOLE GENOME SHOTGUN SEQUENCE"/>
    <property type="match status" value="1"/>
</dbReference>
<evidence type="ECO:0000313" key="2">
    <source>
        <dbReference type="EMBL" id="GAA1265274.1"/>
    </source>
</evidence>
<accession>A0ABN1WWT3</accession>
<keyword evidence="3" id="KW-1185">Reference proteome</keyword>
<organism evidence="2 3">
    <name type="scientific">Streptomyces javensis</name>
    <dbReference type="NCBI Taxonomy" id="114698"/>
    <lineage>
        <taxon>Bacteria</taxon>
        <taxon>Bacillati</taxon>
        <taxon>Actinomycetota</taxon>
        <taxon>Actinomycetes</taxon>
        <taxon>Kitasatosporales</taxon>
        <taxon>Streptomycetaceae</taxon>
        <taxon>Streptomyces</taxon>
        <taxon>Streptomyces violaceusniger group</taxon>
    </lineage>
</organism>
<feature type="domain" description="GmrSD restriction endonucleases N-terminal" evidence="1">
    <location>
        <begin position="36"/>
        <end position="186"/>
    </location>
</feature>
<name>A0ABN1WWT3_9ACTN</name>
<sequence length="381" mass="44446">MTDKDSSSPGEMIEAVDEKISAIRTQSLDFSFNELADMYTDNELIIDPDFQRMFRWSEGAQARFIESLLLELPIPPIFLIERDDRIYELIDGLQRFSSYLHFRGQLKIDGKVLPPLVLSDCDIVEELNGHTYRDLPRALEIKLKRSYVRAEILRKESDPRLRYYMFKRLNTGGERLTEQEVRNATIRLLSNDFNQFIVELSENENFKDCIESVNDNAILRKFDQELVLRFFALKNKGDEYKHEVADFLTEYMEAVSDERDPTEFHFTREREVFEKTFLVIKRVSDILDYGSKIFGSYDPRKHQVRGQFSVFHFEGIAIGLQSVIDRVDPENPEQMIELAEVVRTGKADPVFLRATGGGKNDRIPYRARVRYFADRFAGALS</sequence>
<dbReference type="InterPro" id="IPR004919">
    <property type="entry name" value="GmrSD_N"/>
</dbReference>
<dbReference type="PANTHER" id="PTHR39639:SF1">
    <property type="entry name" value="DUF262 DOMAIN-CONTAINING PROTEIN"/>
    <property type="match status" value="1"/>
</dbReference>
<gene>
    <name evidence="2" type="ORF">GCM10009579_24650</name>
</gene>
<reference evidence="2 3" key="1">
    <citation type="journal article" date="2019" name="Int. J. Syst. Evol. Microbiol.">
        <title>The Global Catalogue of Microorganisms (GCM) 10K type strain sequencing project: providing services to taxonomists for standard genome sequencing and annotation.</title>
        <authorList>
            <consortium name="The Broad Institute Genomics Platform"/>
            <consortium name="The Broad Institute Genome Sequencing Center for Infectious Disease"/>
            <person name="Wu L."/>
            <person name="Ma J."/>
        </authorList>
    </citation>
    <scope>NUCLEOTIDE SEQUENCE [LARGE SCALE GENOMIC DNA]</scope>
    <source>
        <strain evidence="2 3">JCM 11448</strain>
    </source>
</reference>
<evidence type="ECO:0000259" key="1">
    <source>
        <dbReference type="Pfam" id="PF03235"/>
    </source>
</evidence>
<comment type="caution">
    <text evidence="2">The sequence shown here is derived from an EMBL/GenBank/DDBJ whole genome shotgun (WGS) entry which is preliminary data.</text>
</comment>
<dbReference type="EMBL" id="BAAAIH010000010">
    <property type="protein sequence ID" value="GAA1265274.1"/>
    <property type="molecule type" value="Genomic_DNA"/>
</dbReference>
<dbReference type="Pfam" id="PF03235">
    <property type="entry name" value="GmrSD_N"/>
    <property type="match status" value="1"/>
</dbReference>
<proteinExistence type="predicted"/>
<evidence type="ECO:0000313" key="3">
    <source>
        <dbReference type="Proteomes" id="UP001500282"/>
    </source>
</evidence>
<dbReference type="Proteomes" id="UP001500282">
    <property type="component" value="Unassembled WGS sequence"/>
</dbReference>